<sequence length="167" mass="18285">MRAILGSILLLLASPALAQETRVAPDGHVPPAAALDRMQWLAGQWAGEGIGGAPAHESWLPATGDTMVGTFVQQDGEGGIRFTEHMYLMEEAGTLVLRLKHFDADLTGWEEKDDMLAFRLVALEPCAAYFDALTLRCDGEHGLLAAVRMKSNSEAVEELVFRFERME</sequence>
<evidence type="ECO:0000256" key="1">
    <source>
        <dbReference type="SAM" id="SignalP"/>
    </source>
</evidence>
<accession>A0ABT9HCK3</accession>
<keyword evidence="1" id="KW-0732">Signal</keyword>
<comment type="caution">
    <text evidence="3">The sequence shown here is derived from an EMBL/GenBank/DDBJ whole genome shotgun (WGS) entry which is preliminary data.</text>
</comment>
<name>A0ABT9HCK3_9SPHN</name>
<dbReference type="Proteomes" id="UP001235664">
    <property type="component" value="Unassembled WGS sequence"/>
</dbReference>
<dbReference type="RefSeq" id="WP_305930614.1">
    <property type="nucleotide sequence ID" value="NZ_JAVAIL010000005.1"/>
</dbReference>
<keyword evidence="4" id="KW-1185">Reference proteome</keyword>
<evidence type="ECO:0000259" key="2">
    <source>
        <dbReference type="Pfam" id="PF19780"/>
    </source>
</evidence>
<proteinExistence type="predicted"/>
<feature type="domain" description="DUF6265" evidence="2">
    <location>
        <begin position="39"/>
        <end position="148"/>
    </location>
</feature>
<dbReference type="Pfam" id="PF19780">
    <property type="entry name" value="DUF6265"/>
    <property type="match status" value="1"/>
</dbReference>
<feature type="chain" id="PRO_5046942579" evidence="1">
    <location>
        <begin position="19"/>
        <end position="167"/>
    </location>
</feature>
<evidence type="ECO:0000313" key="3">
    <source>
        <dbReference type="EMBL" id="MDP4540610.1"/>
    </source>
</evidence>
<dbReference type="EMBL" id="JAVAIL010000005">
    <property type="protein sequence ID" value="MDP4540610.1"/>
    <property type="molecule type" value="Genomic_DNA"/>
</dbReference>
<gene>
    <name evidence="3" type="ORF">Q9K01_13335</name>
</gene>
<evidence type="ECO:0000313" key="4">
    <source>
        <dbReference type="Proteomes" id="UP001235664"/>
    </source>
</evidence>
<organism evidence="3 4">
    <name type="scientific">Qipengyuania benthica</name>
    <dbReference type="NCBI Taxonomy" id="3067651"/>
    <lineage>
        <taxon>Bacteria</taxon>
        <taxon>Pseudomonadati</taxon>
        <taxon>Pseudomonadota</taxon>
        <taxon>Alphaproteobacteria</taxon>
        <taxon>Sphingomonadales</taxon>
        <taxon>Erythrobacteraceae</taxon>
        <taxon>Qipengyuania</taxon>
    </lineage>
</organism>
<dbReference type="InterPro" id="IPR046232">
    <property type="entry name" value="DUF6265"/>
</dbReference>
<protein>
    <submittedName>
        <fullName evidence="3">DUF6265 family protein</fullName>
    </submittedName>
</protein>
<reference evidence="3 4" key="1">
    <citation type="submission" date="2023-08" db="EMBL/GenBank/DDBJ databases">
        <title>genomic of DY56.</title>
        <authorList>
            <person name="Wang Y."/>
        </authorList>
    </citation>
    <scope>NUCLEOTIDE SEQUENCE [LARGE SCALE GENOMIC DNA]</scope>
    <source>
        <strain evidence="3 4">DY56-A-20</strain>
    </source>
</reference>
<feature type="signal peptide" evidence="1">
    <location>
        <begin position="1"/>
        <end position="18"/>
    </location>
</feature>